<feature type="transmembrane region" description="Helical" evidence="7">
    <location>
        <begin position="162"/>
        <end position="182"/>
    </location>
</feature>
<accession>A0A8E2IBI3</accession>
<feature type="transmembrane region" description="Helical" evidence="7">
    <location>
        <begin position="340"/>
        <end position="361"/>
    </location>
</feature>
<evidence type="ECO:0000313" key="10">
    <source>
        <dbReference type="Proteomes" id="UP000189761"/>
    </source>
</evidence>
<organism evidence="9 10">
    <name type="scientific">Heyndrickxia oleronia</name>
    <dbReference type="NCBI Taxonomy" id="38875"/>
    <lineage>
        <taxon>Bacteria</taxon>
        <taxon>Bacillati</taxon>
        <taxon>Bacillota</taxon>
        <taxon>Bacilli</taxon>
        <taxon>Bacillales</taxon>
        <taxon>Bacillaceae</taxon>
        <taxon>Heyndrickxia</taxon>
    </lineage>
</organism>
<dbReference type="GO" id="GO:0005886">
    <property type="term" value="C:plasma membrane"/>
    <property type="evidence" value="ECO:0007669"/>
    <property type="project" value="UniProtKB-SubCell"/>
</dbReference>
<dbReference type="CDD" id="cd06173">
    <property type="entry name" value="MFS_MefA_like"/>
    <property type="match status" value="1"/>
</dbReference>
<evidence type="ECO:0000256" key="6">
    <source>
        <dbReference type="ARBA" id="ARBA00023136"/>
    </source>
</evidence>
<feature type="transmembrane region" description="Helical" evidence="7">
    <location>
        <begin position="300"/>
        <end position="320"/>
    </location>
</feature>
<dbReference type="PROSITE" id="PS50850">
    <property type="entry name" value="MFS"/>
    <property type="match status" value="1"/>
</dbReference>
<evidence type="ECO:0000256" key="3">
    <source>
        <dbReference type="ARBA" id="ARBA00022475"/>
    </source>
</evidence>
<proteinExistence type="predicted"/>
<feature type="transmembrane region" description="Helical" evidence="7">
    <location>
        <begin position="77"/>
        <end position="93"/>
    </location>
</feature>
<feature type="transmembrane region" description="Helical" evidence="7">
    <location>
        <begin position="367"/>
        <end position="389"/>
    </location>
</feature>
<dbReference type="InterPro" id="IPR011701">
    <property type="entry name" value="MFS"/>
</dbReference>
<dbReference type="PANTHER" id="PTHR23513">
    <property type="entry name" value="INTEGRAL MEMBRANE EFFLUX PROTEIN-RELATED"/>
    <property type="match status" value="1"/>
</dbReference>
<evidence type="ECO:0000256" key="4">
    <source>
        <dbReference type="ARBA" id="ARBA00022692"/>
    </source>
</evidence>
<feature type="transmembrane region" description="Helical" evidence="7">
    <location>
        <begin position="248"/>
        <end position="266"/>
    </location>
</feature>
<evidence type="ECO:0000256" key="5">
    <source>
        <dbReference type="ARBA" id="ARBA00022989"/>
    </source>
</evidence>
<feature type="transmembrane region" description="Helical" evidence="7">
    <location>
        <begin position="7"/>
        <end position="33"/>
    </location>
</feature>
<feature type="transmembrane region" description="Helical" evidence="7">
    <location>
        <begin position="99"/>
        <end position="121"/>
    </location>
</feature>
<dbReference type="GO" id="GO:0022857">
    <property type="term" value="F:transmembrane transporter activity"/>
    <property type="evidence" value="ECO:0007669"/>
    <property type="project" value="InterPro"/>
</dbReference>
<evidence type="ECO:0000256" key="7">
    <source>
        <dbReference type="SAM" id="Phobius"/>
    </source>
</evidence>
<keyword evidence="3" id="KW-1003">Cell membrane</keyword>
<keyword evidence="2" id="KW-0813">Transport</keyword>
<feature type="transmembrane region" description="Helical" evidence="7">
    <location>
        <begin position="275"/>
        <end position="294"/>
    </location>
</feature>
<dbReference type="SUPFAM" id="SSF103473">
    <property type="entry name" value="MFS general substrate transporter"/>
    <property type="match status" value="1"/>
</dbReference>
<comment type="caution">
    <text evidence="9">The sequence shown here is derived from an EMBL/GenBank/DDBJ whole genome shotgun (WGS) entry which is preliminary data.</text>
</comment>
<feature type="domain" description="Major facilitator superfamily (MFS) profile" evidence="8">
    <location>
        <begin position="209"/>
        <end position="399"/>
    </location>
</feature>
<dbReference type="Gene3D" id="1.20.1250.20">
    <property type="entry name" value="MFS general substrate transporter like domains"/>
    <property type="match status" value="1"/>
</dbReference>
<dbReference type="Pfam" id="PF07690">
    <property type="entry name" value="MFS_1"/>
    <property type="match status" value="1"/>
</dbReference>
<dbReference type="AlphaFoldDB" id="A0A8E2IBI3"/>
<name>A0A8E2IBI3_9BACI</name>
<sequence length="399" mass="44624">MKRDYSITLLFLSQIISTFASTFGTFCISWLVYDVTGSKMAMGGLWLVSIIGQLIVQLFAGPFIDRWKRTTMMKLSEWLRVCTYLFVFIFWVLNQNSVGILYICSFISSIFVYDSAASALIPKLVNSDHLVKINARISGLVQLMRFLSLPIAGFIMGNIGSVKSLLLIIILYSFSLSSLYFIHEPKSRVSRKQTWMQQFKAGIQIYQQYKILLLLGLLVSVTSFGVFATQAMYLPYVSEVLDGSSFEYSLFAAAFPFGYIIGTFIVGKLKQPKKYLYVVMSSSLFIGGCTYIGLGLTKAIIVALLIETIAGIVMPFWNVFSTTLYQRLVPETILGQVMSVRFLLTKAVVPLGIVYGTFVATKISLSFLFLSIGGIICFVSGLGLCYLVMFSSKREHLIQ</sequence>
<comment type="subcellular location">
    <subcellularLocation>
        <location evidence="1">Cell membrane</location>
        <topology evidence="1">Multi-pass membrane protein</topology>
    </subcellularLocation>
</comment>
<evidence type="ECO:0000313" key="9">
    <source>
        <dbReference type="EMBL" id="OOP70142.1"/>
    </source>
</evidence>
<keyword evidence="5 7" id="KW-1133">Transmembrane helix</keyword>
<feature type="transmembrane region" description="Helical" evidence="7">
    <location>
        <begin position="133"/>
        <end position="156"/>
    </location>
</feature>
<keyword evidence="10" id="KW-1185">Reference proteome</keyword>
<keyword evidence="4 7" id="KW-0812">Transmembrane</keyword>
<feature type="transmembrane region" description="Helical" evidence="7">
    <location>
        <begin position="45"/>
        <end position="65"/>
    </location>
</feature>
<reference evidence="9 10" key="1">
    <citation type="submission" date="2017-01" db="EMBL/GenBank/DDBJ databases">
        <title>Draft genome sequence of Bacillus oleronius.</title>
        <authorList>
            <person name="Allam M."/>
        </authorList>
    </citation>
    <scope>NUCLEOTIDE SEQUENCE [LARGE SCALE GENOMIC DNA]</scope>
    <source>
        <strain evidence="9 10">DSM 9356</strain>
    </source>
</reference>
<dbReference type="Proteomes" id="UP000189761">
    <property type="component" value="Unassembled WGS sequence"/>
</dbReference>
<dbReference type="RefSeq" id="WP_078109279.1">
    <property type="nucleotide sequence ID" value="NZ_CP065424.1"/>
</dbReference>
<dbReference type="EMBL" id="MTLA01000013">
    <property type="protein sequence ID" value="OOP70142.1"/>
    <property type="molecule type" value="Genomic_DNA"/>
</dbReference>
<evidence type="ECO:0000259" key="8">
    <source>
        <dbReference type="PROSITE" id="PS50850"/>
    </source>
</evidence>
<protein>
    <recommendedName>
        <fullName evidence="8">Major facilitator superfamily (MFS) profile domain-containing protein</fullName>
    </recommendedName>
</protein>
<feature type="transmembrane region" description="Helical" evidence="7">
    <location>
        <begin position="211"/>
        <end position="236"/>
    </location>
</feature>
<evidence type="ECO:0000256" key="1">
    <source>
        <dbReference type="ARBA" id="ARBA00004651"/>
    </source>
</evidence>
<dbReference type="InterPro" id="IPR036259">
    <property type="entry name" value="MFS_trans_sf"/>
</dbReference>
<evidence type="ECO:0000256" key="2">
    <source>
        <dbReference type="ARBA" id="ARBA00022448"/>
    </source>
</evidence>
<dbReference type="InterPro" id="IPR020846">
    <property type="entry name" value="MFS_dom"/>
</dbReference>
<keyword evidence="6 7" id="KW-0472">Membrane</keyword>
<gene>
    <name evidence="9" type="ORF">BWZ43_01450</name>
</gene>
<dbReference type="PANTHER" id="PTHR23513:SF6">
    <property type="entry name" value="MAJOR FACILITATOR SUPERFAMILY ASSOCIATED DOMAIN-CONTAINING PROTEIN"/>
    <property type="match status" value="1"/>
</dbReference>